<accession>A0A8J4LT10</accession>
<feature type="domain" description="ZZ-type" evidence="6">
    <location>
        <begin position="151"/>
        <end position="196"/>
    </location>
</feature>
<evidence type="ECO:0000259" key="6">
    <source>
        <dbReference type="SMART" id="SM00291"/>
    </source>
</evidence>
<evidence type="ECO:0000313" key="7">
    <source>
        <dbReference type="EMBL" id="GIM08100.1"/>
    </source>
</evidence>
<dbReference type="GO" id="GO:0008270">
    <property type="term" value="F:zinc ion binding"/>
    <property type="evidence" value="ECO:0007669"/>
    <property type="project" value="UniProtKB-KW"/>
</dbReference>
<evidence type="ECO:0000256" key="5">
    <source>
        <dbReference type="SAM" id="MobiDB-lite"/>
    </source>
</evidence>
<dbReference type="Proteomes" id="UP000722791">
    <property type="component" value="Unassembled WGS sequence"/>
</dbReference>
<feature type="region of interest" description="Disordered" evidence="5">
    <location>
        <begin position="204"/>
        <end position="255"/>
    </location>
</feature>
<evidence type="ECO:0000313" key="8">
    <source>
        <dbReference type="Proteomes" id="UP000722791"/>
    </source>
</evidence>
<dbReference type="InterPro" id="IPR043145">
    <property type="entry name" value="Znf_ZZ_sf"/>
</dbReference>
<dbReference type="Gene3D" id="3.30.60.90">
    <property type="match status" value="1"/>
</dbReference>
<feature type="region of interest" description="Disordered" evidence="5">
    <location>
        <begin position="281"/>
        <end position="300"/>
    </location>
</feature>
<dbReference type="EMBL" id="BNCQ01000026">
    <property type="protein sequence ID" value="GIM08100.1"/>
    <property type="molecule type" value="Genomic_DNA"/>
</dbReference>
<comment type="caution">
    <text evidence="7">The sequence shown here is derived from an EMBL/GenBank/DDBJ whole genome shotgun (WGS) entry which is preliminary data.</text>
</comment>
<keyword evidence="3" id="KW-0378">Hydrolase</keyword>
<dbReference type="SMART" id="SM00291">
    <property type="entry name" value="ZnF_ZZ"/>
    <property type="match status" value="1"/>
</dbReference>
<evidence type="ECO:0000256" key="4">
    <source>
        <dbReference type="ARBA" id="ARBA00022833"/>
    </source>
</evidence>
<protein>
    <recommendedName>
        <fullName evidence="6">ZZ-type domain-containing protein</fullName>
    </recommendedName>
</protein>
<dbReference type="InterPro" id="IPR000433">
    <property type="entry name" value="Znf_ZZ"/>
</dbReference>
<dbReference type="AlphaFoldDB" id="A0A8J4LT10"/>
<gene>
    <name evidence="7" type="ORF">Vretimale_12191</name>
</gene>
<dbReference type="Gene3D" id="3.90.70.130">
    <property type="match status" value="1"/>
</dbReference>
<dbReference type="Pfam" id="PF00569">
    <property type="entry name" value="ZZ"/>
    <property type="match status" value="1"/>
</dbReference>
<evidence type="ECO:0000256" key="3">
    <source>
        <dbReference type="ARBA" id="ARBA00022801"/>
    </source>
</evidence>
<evidence type="ECO:0000256" key="2">
    <source>
        <dbReference type="ARBA" id="ARBA00022771"/>
    </source>
</evidence>
<dbReference type="GO" id="GO:0016787">
    <property type="term" value="F:hydrolase activity"/>
    <property type="evidence" value="ECO:0007669"/>
    <property type="project" value="UniProtKB-KW"/>
</dbReference>
<name>A0A8J4LT10_9CHLO</name>
<feature type="non-terminal residue" evidence="7">
    <location>
        <position position="300"/>
    </location>
</feature>
<dbReference type="Pfam" id="PF07910">
    <property type="entry name" value="Peptidase_C78"/>
    <property type="match status" value="1"/>
</dbReference>
<dbReference type="InterPro" id="IPR012462">
    <property type="entry name" value="UFSP1/2_DUB_cat"/>
</dbReference>
<sequence>PPQQQQQPSRGGVTTISYQAFLCCPLQHFGATGPDRGWGCGWRNIQMMSSGLLARDKALRAAMYGGAGFVPDIASLQAWLESAWAAGFDRLGCESLGGRIQGDRKWIGTTEAAALLRFFGVRAQIVDFHGNGSEGPLIPGSMVYGSDGATLHLAVECDMCGTCPIRGVRHRSLARSNFDLCTECRASGRPEVAAAAPYEETGAATALPGDTAGAAGLDGWRSNGRGALPPPPAPSQSQCHPHPHPHPQPQPQPQHLHQPLVDWVWRYFSGQHQPTRHMWDFKHQQHQQHQQHSSNSNISS</sequence>
<keyword evidence="1" id="KW-0479">Metal-binding</keyword>
<keyword evidence="4" id="KW-0862">Zinc</keyword>
<evidence type="ECO:0000256" key="1">
    <source>
        <dbReference type="ARBA" id="ARBA00022723"/>
    </source>
</evidence>
<dbReference type="SUPFAM" id="SSF57850">
    <property type="entry name" value="RING/U-box"/>
    <property type="match status" value="1"/>
</dbReference>
<feature type="non-terminal residue" evidence="7">
    <location>
        <position position="1"/>
    </location>
</feature>
<organism evidence="7 8">
    <name type="scientific">Volvox reticuliferus</name>
    <dbReference type="NCBI Taxonomy" id="1737510"/>
    <lineage>
        <taxon>Eukaryota</taxon>
        <taxon>Viridiplantae</taxon>
        <taxon>Chlorophyta</taxon>
        <taxon>core chlorophytes</taxon>
        <taxon>Chlorophyceae</taxon>
        <taxon>CS clade</taxon>
        <taxon>Chlamydomonadales</taxon>
        <taxon>Volvocaceae</taxon>
        <taxon>Volvox</taxon>
    </lineage>
</organism>
<keyword evidence="2" id="KW-0863">Zinc-finger</keyword>
<proteinExistence type="predicted"/>
<reference evidence="7" key="1">
    <citation type="journal article" date="2021" name="Proc. Natl. Acad. Sci. U.S.A.">
        <title>Three genomes in the algal genus Volvox reveal the fate of a haploid sex-determining region after a transition to homothallism.</title>
        <authorList>
            <person name="Yamamoto K."/>
            <person name="Hamaji T."/>
            <person name="Kawai-Toyooka H."/>
            <person name="Matsuzaki R."/>
            <person name="Takahashi F."/>
            <person name="Nishimura Y."/>
            <person name="Kawachi M."/>
            <person name="Noguchi H."/>
            <person name="Minakuchi Y."/>
            <person name="Umen J.G."/>
            <person name="Toyoda A."/>
            <person name="Nozaki H."/>
        </authorList>
    </citation>
    <scope>NUCLEOTIDE SEQUENCE</scope>
    <source>
        <strain evidence="7">NIES-3785</strain>
    </source>
</reference>